<reference evidence="3 4" key="1">
    <citation type="journal article" date="2013" name="ISME J.">
        <title>A metabolic model for members of the genus Tetrasphaera involved in enhanced biological phosphorus removal.</title>
        <authorList>
            <person name="Kristiansen R."/>
            <person name="Nguyen H.T.T."/>
            <person name="Saunders A.M."/>
            <person name="Nielsen J.L."/>
            <person name="Wimmer R."/>
            <person name="Le V.Q."/>
            <person name="McIlroy S.J."/>
            <person name="Petrovski S."/>
            <person name="Seviour R.J."/>
            <person name="Calteau A."/>
            <person name="Nielsen K.L."/>
            <person name="Nielsen P.H."/>
        </authorList>
    </citation>
    <scope>NUCLEOTIDE SEQUENCE [LARGE SCALE GENOMIC DNA]</scope>
    <source>
        <strain evidence="3 4">Ben 74</strain>
    </source>
</reference>
<dbReference type="Proteomes" id="UP000035720">
    <property type="component" value="Unassembled WGS sequence"/>
</dbReference>
<dbReference type="GO" id="GO:0004016">
    <property type="term" value="F:adenylate cyclase activity"/>
    <property type="evidence" value="ECO:0007669"/>
    <property type="project" value="UniProtKB-ARBA"/>
</dbReference>
<dbReference type="SMART" id="SM00044">
    <property type="entry name" value="CYCc"/>
    <property type="match status" value="1"/>
</dbReference>
<protein>
    <submittedName>
        <fullName evidence="3">Adenylyl cyclase class-3/4/guanylyl cyclase</fullName>
    </submittedName>
</protein>
<dbReference type="STRING" id="1193518.BN13_920017"/>
<dbReference type="GO" id="GO:0035556">
    <property type="term" value="P:intracellular signal transduction"/>
    <property type="evidence" value="ECO:0007669"/>
    <property type="project" value="InterPro"/>
</dbReference>
<dbReference type="Pfam" id="PF00211">
    <property type="entry name" value="Guanylate_cyc"/>
    <property type="match status" value="1"/>
</dbReference>
<comment type="similarity">
    <text evidence="1">Belongs to the adenylyl cyclase class-3 family.</text>
</comment>
<gene>
    <name evidence="3" type="ORF">BN13_920017</name>
</gene>
<dbReference type="InterPro" id="IPR029787">
    <property type="entry name" value="Nucleotide_cyclase"/>
</dbReference>
<dbReference type="InterPro" id="IPR001054">
    <property type="entry name" value="A/G_cyclase"/>
</dbReference>
<feature type="domain" description="Guanylate cyclase" evidence="2">
    <location>
        <begin position="184"/>
        <end position="293"/>
    </location>
</feature>
<comment type="caution">
    <text evidence="3">The sequence shown here is derived from an EMBL/GenBank/DDBJ whole genome shotgun (WGS) entry which is preliminary data.</text>
</comment>
<dbReference type="PROSITE" id="PS50125">
    <property type="entry name" value="GUANYLATE_CYCLASE_2"/>
    <property type="match status" value="1"/>
</dbReference>
<keyword evidence="4" id="KW-1185">Reference proteome</keyword>
<accession>A0A077MFT2</accession>
<dbReference type="PANTHER" id="PTHR43081">
    <property type="entry name" value="ADENYLATE CYCLASE, TERMINAL-DIFFERENTIATION SPECIFIC-RELATED"/>
    <property type="match status" value="1"/>
</dbReference>
<dbReference type="PANTHER" id="PTHR43081:SF19">
    <property type="entry name" value="PH-SENSITIVE ADENYLATE CYCLASE RV1264"/>
    <property type="match status" value="1"/>
</dbReference>
<dbReference type="SUPFAM" id="SSF55073">
    <property type="entry name" value="Nucleotide cyclase"/>
    <property type="match status" value="1"/>
</dbReference>
<dbReference type="GO" id="GO:0006171">
    <property type="term" value="P:cAMP biosynthetic process"/>
    <property type="evidence" value="ECO:0007669"/>
    <property type="project" value="TreeGrafter"/>
</dbReference>
<proteinExistence type="inferred from homology"/>
<evidence type="ECO:0000259" key="2">
    <source>
        <dbReference type="PROSITE" id="PS50125"/>
    </source>
</evidence>
<name>A0A077MFT2_9MICO</name>
<dbReference type="Gene3D" id="3.30.70.1230">
    <property type="entry name" value="Nucleotide cyclase"/>
    <property type="match status" value="1"/>
</dbReference>
<evidence type="ECO:0000313" key="3">
    <source>
        <dbReference type="EMBL" id="CCI55010.1"/>
    </source>
</evidence>
<dbReference type="EMBL" id="CAJC01000208">
    <property type="protein sequence ID" value="CCI55010.1"/>
    <property type="molecule type" value="Genomic_DNA"/>
</dbReference>
<sequence>MAQEVAHESAHAPGPDERVVAELRRRLLGDSISRERLAAADDIPAARRFWRALGFPEPQAWGELELTNADLDALDQMNSLVSRGVFDLDLALAMTRAIARSTDRLAVWQAQLVAETLQDQNGEAADIAASGPEAAAALLASFGQLADELEPLMSYAWRRHLVGALTRIASDAAPDDPGTGTVRAVGFADLVNFTAVVRRASERQLAAMVQRFEQLASDIVTAHDGRVIKTVGDEVLFVAVEPLAGTAIALDLVDAMAEEPMLPQVRVGVAFGQVLSRMGDVFGTTVNRASRLTAVAPSGRVLVDESLAARLASLSGFDLHPLRRRHLRGIGMVTPSDVTRSRGARLPTALAGR</sequence>
<organism evidence="3 4">
    <name type="scientific">Nostocoides jenkinsii Ben 74</name>
    <dbReference type="NCBI Taxonomy" id="1193518"/>
    <lineage>
        <taxon>Bacteria</taxon>
        <taxon>Bacillati</taxon>
        <taxon>Actinomycetota</taxon>
        <taxon>Actinomycetes</taxon>
        <taxon>Micrococcales</taxon>
        <taxon>Intrasporangiaceae</taxon>
        <taxon>Nostocoides</taxon>
    </lineage>
</organism>
<dbReference type="InterPro" id="IPR050697">
    <property type="entry name" value="Adenylyl/Guanylyl_Cyclase_3/4"/>
</dbReference>
<dbReference type="AlphaFoldDB" id="A0A077MFT2"/>
<evidence type="ECO:0000313" key="4">
    <source>
        <dbReference type="Proteomes" id="UP000035720"/>
    </source>
</evidence>
<dbReference type="RefSeq" id="WP_048547724.1">
    <property type="nucleotide sequence ID" value="NZ_HF571038.1"/>
</dbReference>
<dbReference type="CDD" id="cd07302">
    <property type="entry name" value="CHD"/>
    <property type="match status" value="1"/>
</dbReference>
<evidence type="ECO:0000256" key="1">
    <source>
        <dbReference type="ARBA" id="ARBA00005381"/>
    </source>
</evidence>